<dbReference type="Pfam" id="PF22920">
    <property type="entry name" value="UvrC_RNaseH"/>
    <property type="match status" value="1"/>
</dbReference>
<comment type="subunit">
    <text evidence="7">Interacts with UvrB in an incision complex.</text>
</comment>
<dbReference type="SMART" id="SM00465">
    <property type="entry name" value="GIYc"/>
    <property type="match status" value="1"/>
</dbReference>
<evidence type="ECO:0000256" key="7">
    <source>
        <dbReference type="HAMAP-Rule" id="MF_00203"/>
    </source>
</evidence>
<dbReference type="PROSITE" id="PS50151">
    <property type="entry name" value="UVR"/>
    <property type="match status" value="1"/>
</dbReference>
<dbReference type="SUPFAM" id="SSF47781">
    <property type="entry name" value="RuvA domain 2-like"/>
    <property type="match status" value="1"/>
</dbReference>
<dbReference type="InterPro" id="IPR010994">
    <property type="entry name" value="RuvA_2-like"/>
</dbReference>
<dbReference type="Proteomes" id="UP000284841">
    <property type="component" value="Unassembled WGS sequence"/>
</dbReference>
<evidence type="ECO:0000256" key="5">
    <source>
        <dbReference type="ARBA" id="ARBA00023204"/>
    </source>
</evidence>
<dbReference type="Pfam" id="PF01541">
    <property type="entry name" value="GIY-YIG"/>
    <property type="match status" value="1"/>
</dbReference>
<dbReference type="InterPro" id="IPR004791">
    <property type="entry name" value="UvrC"/>
</dbReference>
<evidence type="ECO:0000259" key="8">
    <source>
        <dbReference type="PROSITE" id="PS50151"/>
    </source>
</evidence>
<evidence type="ECO:0000256" key="1">
    <source>
        <dbReference type="ARBA" id="ARBA00022490"/>
    </source>
</evidence>
<keyword evidence="5 7" id="KW-0234">DNA repair</keyword>
<evidence type="ECO:0000313" key="11">
    <source>
        <dbReference type="EMBL" id="RHJ89872.1"/>
    </source>
</evidence>
<dbReference type="SUPFAM" id="SSF82771">
    <property type="entry name" value="GIY-YIG endonuclease"/>
    <property type="match status" value="1"/>
</dbReference>
<comment type="function">
    <text evidence="7">The UvrABC repair system catalyzes the recognition and processing of DNA lesions. UvrC both incises the 5' and 3' sides of the lesion. The N-terminal half is responsible for the 3' incision and the C-terminal half is responsible for the 5' incision.</text>
</comment>
<name>A0A415E7T8_9FIRM</name>
<dbReference type="FunFam" id="3.40.1440.10:FF:000001">
    <property type="entry name" value="UvrABC system protein C"/>
    <property type="match status" value="1"/>
</dbReference>
<dbReference type="InterPro" id="IPR000305">
    <property type="entry name" value="GIY-YIG_endonuc"/>
</dbReference>
<dbReference type="GO" id="GO:0009432">
    <property type="term" value="P:SOS response"/>
    <property type="evidence" value="ECO:0007669"/>
    <property type="project" value="UniProtKB-UniRule"/>
</dbReference>
<gene>
    <name evidence="7" type="primary">uvrC</name>
    <name evidence="11" type="ORF">DW099_04720</name>
</gene>
<dbReference type="Pfam" id="PF02151">
    <property type="entry name" value="UVR"/>
    <property type="match status" value="1"/>
</dbReference>
<keyword evidence="12" id="KW-1185">Reference proteome</keyword>
<dbReference type="PROSITE" id="PS50165">
    <property type="entry name" value="UVRC"/>
    <property type="match status" value="1"/>
</dbReference>
<evidence type="ECO:0000256" key="3">
    <source>
        <dbReference type="ARBA" id="ARBA00022769"/>
    </source>
</evidence>
<dbReference type="GO" id="GO:0005737">
    <property type="term" value="C:cytoplasm"/>
    <property type="evidence" value="ECO:0007669"/>
    <property type="project" value="UniProtKB-SubCell"/>
</dbReference>
<evidence type="ECO:0000313" key="12">
    <source>
        <dbReference type="Proteomes" id="UP000284841"/>
    </source>
</evidence>
<organism evidence="11 12">
    <name type="scientific">Emergencia timonensis</name>
    <dbReference type="NCBI Taxonomy" id="1776384"/>
    <lineage>
        <taxon>Bacteria</taxon>
        <taxon>Bacillati</taxon>
        <taxon>Bacillota</taxon>
        <taxon>Clostridia</taxon>
        <taxon>Peptostreptococcales</taxon>
        <taxon>Anaerovoracaceae</taxon>
        <taxon>Emergencia</taxon>
    </lineage>
</organism>
<feature type="domain" description="UVR" evidence="8">
    <location>
        <begin position="202"/>
        <end position="237"/>
    </location>
</feature>
<dbReference type="CDD" id="cd10434">
    <property type="entry name" value="GIY-YIG_UvrC_Cho"/>
    <property type="match status" value="1"/>
</dbReference>
<dbReference type="Pfam" id="PF14520">
    <property type="entry name" value="HHH_5"/>
    <property type="match status" value="1"/>
</dbReference>
<dbReference type="InterPro" id="IPR047296">
    <property type="entry name" value="GIY-YIG_UvrC_Cho"/>
</dbReference>
<dbReference type="InterPro" id="IPR035901">
    <property type="entry name" value="GIY-YIG_endonuc_sf"/>
</dbReference>
<evidence type="ECO:0000259" key="10">
    <source>
        <dbReference type="PROSITE" id="PS50165"/>
    </source>
</evidence>
<keyword evidence="4 7" id="KW-0267">Excision nuclease</keyword>
<keyword evidence="2 7" id="KW-0227">DNA damage</keyword>
<dbReference type="GO" id="GO:0006289">
    <property type="term" value="P:nucleotide-excision repair"/>
    <property type="evidence" value="ECO:0007669"/>
    <property type="project" value="UniProtKB-UniRule"/>
</dbReference>
<dbReference type="SUPFAM" id="SSF46600">
    <property type="entry name" value="C-terminal UvrC-binding domain of UvrB"/>
    <property type="match status" value="1"/>
</dbReference>
<dbReference type="Pfam" id="PF08459">
    <property type="entry name" value="UvrC_RNaseH_dom"/>
    <property type="match status" value="1"/>
</dbReference>
<dbReference type="STRING" id="1776384.GCA_900086585_03231"/>
<dbReference type="InterPro" id="IPR001162">
    <property type="entry name" value="UvrC_RNase_H_dom"/>
</dbReference>
<comment type="similarity">
    <text evidence="7">Belongs to the UvrC family.</text>
</comment>
<dbReference type="Gene3D" id="3.30.420.340">
    <property type="entry name" value="UvrC, RNAse H endonuclease domain"/>
    <property type="match status" value="1"/>
</dbReference>
<dbReference type="AlphaFoldDB" id="A0A415E7T8"/>
<dbReference type="OrthoDB" id="9804933at2"/>
<dbReference type="Gene3D" id="3.40.1440.10">
    <property type="entry name" value="GIY-YIG endonuclease"/>
    <property type="match status" value="1"/>
</dbReference>
<dbReference type="InterPro" id="IPR050066">
    <property type="entry name" value="UvrABC_protein_C"/>
</dbReference>
<dbReference type="InterPro" id="IPR036876">
    <property type="entry name" value="UVR_dom_sf"/>
</dbReference>
<dbReference type="GO" id="GO:0003677">
    <property type="term" value="F:DNA binding"/>
    <property type="evidence" value="ECO:0007669"/>
    <property type="project" value="UniProtKB-UniRule"/>
</dbReference>
<dbReference type="SMART" id="SM00278">
    <property type="entry name" value="HhH1"/>
    <property type="match status" value="2"/>
</dbReference>
<proteinExistence type="inferred from homology"/>
<comment type="subcellular location">
    <subcellularLocation>
        <location evidence="7">Cytoplasm</location>
    </subcellularLocation>
</comment>
<dbReference type="GO" id="GO:0009380">
    <property type="term" value="C:excinuclease repair complex"/>
    <property type="evidence" value="ECO:0007669"/>
    <property type="project" value="InterPro"/>
</dbReference>
<keyword evidence="6 7" id="KW-0742">SOS response</keyword>
<dbReference type="PANTHER" id="PTHR30562:SF1">
    <property type="entry name" value="UVRABC SYSTEM PROTEIN C"/>
    <property type="match status" value="1"/>
</dbReference>
<dbReference type="RefSeq" id="WP_118333883.1">
    <property type="nucleotide sequence ID" value="NZ_AP025567.1"/>
</dbReference>
<accession>A0A415E7T8</accession>
<dbReference type="HAMAP" id="MF_00203">
    <property type="entry name" value="UvrC"/>
    <property type="match status" value="1"/>
</dbReference>
<keyword evidence="3 7" id="KW-0228">DNA excision</keyword>
<dbReference type="GO" id="GO:0009381">
    <property type="term" value="F:excinuclease ABC activity"/>
    <property type="evidence" value="ECO:0007669"/>
    <property type="project" value="UniProtKB-UniRule"/>
</dbReference>
<comment type="caution">
    <text evidence="11">The sequence shown here is derived from an EMBL/GenBank/DDBJ whole genome shotgun (WGS) entry which is preliminary data.</text>
</comment>
<evidence type="ECO:0000256" key="6">
    <source>
        <dbReference type="ARBA" id="ARBA00023236"/>
    </source>
</evidence>
<feature type="domain" description="GIY-YIG" evidence="9">
    <location>
        <begin position="13"/>
        <end position="92"/>
    </location>
</feature>
<keyword evidence="1 7" id="KW-0963">Cytoplasm</keyword>
<dbReference type="EMBL" id="QRMS01000001">
    <property type="protein sequence ID" value="RHJ89872.1"/>
    <property type="molecule type" value="Genomic_DNA"/>
</dbReference>
<dbReference type="NCBIfam" id="TIGR00194">
    <property type="entry name" value="uvrC"/>
    <property type="match status" value="1"/>
</dbReference>
<dbReference type="Gene3D" id="4.10.860.10">
    <property type="entry name" value="UVR domain"/>
    <property type="match status" value="1"/>
</dbReference>
<dbReference type="Gene3D" id="1.10.150.20">
    <property type="entry name" value="5' to 3' exonuclease, C-terminal subdomain"/>
    <property type="match status" value="1"/>
</dbReference>
<sequence length="611" mass="70081">MFDIKENLKKLPDCPGVYMHKDKLGQIIYVGKAISLKNRVRQYFQSAAKSNPKVRAMVSNIAEFEYITCSTEMEALILECNLIKKYMPKYNVLLRDDKTYPYIVVTTTEDFPRVLKTRIIAKDGNRYFGPYSDARAVNQIVELLSNIYSLKRCSAKEFPLHFRPCLNYHINQCKGVCVGKVSKEEYRQSIDKVIEFLSGKEKPLLRSLEEKMQQASEKLEFEEAAKYRDYISSIKTISETQRVTMIHDKDLDVVLPVKDQQNSFIVLFTVRDGKLSGRETFQIQTDENDNRDEMVAEFIKQYYSQWAVVPPEILVESTPPDIELLEEFLSREGRKVRIFVPQKGEKKALLNLAQSDCIEMVKTLSEKAKSNQEKQTAIKAEIESVIREAGYTPADKQAYRIESYDISNTNGVDSVGAMIVFEGLKRIRKDYRRFKIKTIEGPNDYGSLQEMIYRRFKRAKAGDPAFIKIPDAIFMDGGQGQVTAARKVLIALGIDIPVVGMAKDDSHRTRAIVFEDGREILLRERNLLFKYAGTIQEEVHRFAIDYHRSLRSKNAIHSVLDNISGVGPTRRNALLNHFQTIETIKQASVEELMKVPGITESVAENIKEYFS</sequence>
<reference evidence="11 12" key="1">
    <citation type="submission" date="2018-08" db="EMBL/GenBank/DDBJ databases">
        <title>A genome reference for cultivated species of the human gut microbiota.</title>
        <authorList>
            <person name="Zou Y."/>
            <person name="Xue W."/>
            <person name="Luo G."/>
        </authorList>
    </citation>
    <scope>NUCLEOTIDE SEQUENCE [LARGE SCALE GENOMIC DNA]</scope>
    <source>
        <strain evidence="11 12">AM07-24</strain>
    </source>
</reference>
<dbReference type="InterPro" id="IPR038476">
    <property type="entry name" value="UvrC_RNase_H_dom_sf"/>
</dbReference>
<dbReference type="NCBIfam" id="NF001824">
    <property type="entry name" value="PRK00558.1-5"/>
    <property type="match status" value="1"/>
</dbReference>
<dbReference type="InterPro" id="IPR003583">
    <property type="entry name" value="Hlx-hairpin-Hlx_DNA-bd_motif"/>
</dbReference>
<feature type="domain" description="UvrC family homology region profile" evidence="10">
    <location>
        <begin position="265"/>
        <end position="489"/>
    </location>
</feature>
<dbReference type="PROSITE" id="PS50164">
    <property type="entry name" value="GIY_YIG"/>
    <property type="match status" value="1"/>
</dbReference>
<evidence type="ECO:0000256" key="2">
    <source>
        <dbReference type="ARBA" id="ARBA00022763"/>
    </source>
</evidence>
<protein>
    <recommendedName>
        <fullName evidence="7">UvrABC system protein C</fullName>
        <shortName evidence="7">Protein UvrC</shortName>
    </recommendedName>
    <alternativeName>
        <fullName evidence="7">Excinuclease ABC subunit C</fullName>
    </alternativeName>
</protein>
<evidence type="ECO:0000259" key="9">
    <source>
        <dbReference type="PROSITE" id="PS50164"/>
    </source>
</evidence>
<dbReference type="PANTHER" id="PTHR30562">
    <property type="entry name" value="UVRC/OXIDOREDUCTASE"/>
    <property type="match status" value="1"/>
</dbReference>
<evidence type="ECO:0000256" key="4">
    <source>
        <dbReference type="ARBA" id="ARBA00022881"/>
    </source>
</evidence>
<dbReference type="InterPro" id="IPR001943">
    <property type="entry name" value="UVR_dom"/>
</dbReference>